<dbReference type="OrthoDB" id="2099276at2759"/>
<keyword evidence="2" id="KW-1185">Reference proteome</keyword>
<evidence type="ECO:0008006" key="3">
    <source>
        <dbReference type="Google" id="ProtNLM"/>
    </source>
</evidence>
<comment type="caution">
    <text evidence="1">The sequence shown here is derived from an EMBL/GenBank/DDBJ whole genome shotgun (WGS) entry which is preliminary data.</text>
</comment>
<evidence type="ECO:0000313" key="2">
    <source>
        <dbReference type="Proteomes" id="UP000566819"/>
    </source>
</evidence>
<name>A0A8H4W7U3_9HELO</name>
<sequence length="533" mass="61503">MLPPTKKSFLDLPHPIRRRIYIEAGLPTNYRINLSCSNPCLRFSAFSFPISRFYHGRFDGNDEFFGDKMTLMTSSLLRVSRAVSKEVFFIIYSENDFAISRALAWGLRPADYLRAEALGAMTSLGIHLNMCTSDVAGGCSGKLFLVGETEPDAPPLSNRNAQNVEVINEWKRLANRMSTSVNSSLRLEFICDVEDLETAQEIVKPLHQLPVLNDLSIRISKRPTRALQILAQTTRLQVMGRINRGSSLPTFRHYDSLPKELRLLILEQTSLICPMEIQWRSECNMFLPKHDSKCGLTRDICVCSVEHGAASSRCQCYQKPFSIFHVSHRMRLEAQEVFYSKNHFVIGPHFGSRIFDSRTPDELEILLFLLMIPEDAIHHLRSLEIVFPLYPRNFLRREGKAHNSWLKAIDIITREIDVSRLTLNICFIPLPHHGLFDRSDKLVADICQWFLEPLAQLKGLKDLFVNLGSRIDTKYEDIRVRKERELEEMIMGIGYDSSGRGKHEMWSRWDWDVWNNPEFQTQEEARQRARLVG</sequence>
<dbReference type="EMBL" id="JAAMPI010000210">
    <property type="protein sequence ID" value="KAF4634079.1"/>
    <property type="molecule type" value="Genomic_DNA"/>
</dbReference>
<protein>
    <recommendedName>
        <fullName evidence="3">F-box domain-containing protein</fullName>
    </recommendedName>
</protein>
<reference evidence="1 2" key="1">
    <citation type="submission" date="2020-03" db="EMBL/GenBank/DDBJ databases">
        <title>Draft Genome Sequence of Cudoniella acicularis.</title>
        <authorList>
            <person name="Buettner E."/>
            <person name="Kellner H."/>
        </authorList>
    </citation>
    <scope>NUCLEOTIDE SEQUENCE [LARGE SCALE GENOMIC DNA]</scope>
    <source>
        <strain evidence="1 2">DSM 108380</strain>
    </source>
</reference>
<gene>
    <name evidence="1" type="ORF">G7Y89_g4036</name>
</gene>
<organism evidence="1 2">
    <name type="scientific">Cudoniella acicularis</name>
    <dbReference type="NCBI Taxonomy" id="354080"/>
    <lineage>
        <taxon>Eukaryota</taxon>
        <taxon>Fungi</taxon>
        <taxon>Dikarya</taxon>
        <taxon>Ascomycota</taxon>
        <taxon>Pezizomycotina</taxon>
        <taxon>Leotiomycetes</taxon>
        <taxon>Helotiales</taxon>
        <taxon>Tricladiaceae</taxon>
        <taxon>Cudoniella</taxon>
    </lineage>
</organism>
<dbReference type="PANTHER" id="PTHR42085">
    <property type="entry name" value="F-BOX DOMAIN-CONTAINING PROTEIN"/>
    <property type="match status" value="1"/>
</dbReference>
<dbReference type="AlphaFoldDB" id="A0A8H4W7U3"/>
<evidence type="ECO:0000313" key="1">
    <source>
        <dbReference type="EMBL" id="KAF4634079.1"/>
    </source>
</evidence>
<accession>A0A8H4W7U3</accession>
<dbReference type="PANTHER" id="PTHR42085:SF6">
    <property type="entry name" value="F-BOX DOMAIN-CONTAINING PROTEIN"/>
    <property type="match status" value="1"/>
</dbReference>
<proteinExistence type="predicted"/>
<dbReference type="InterPro" id="IPR038883">
    <property type="entry name" value="AN11006-like"/>
</dbReference>
<dbReference type="Proteomes" id="UP000566819">
    <property type="component" value="Unassembled WGS sequence"/>
</dbReference>